<proteinExistence type="predicted"/>
<accession>A0ABQ6BAC6</accession>
<keyword evidence="2" id="KW-1185">Reference proteome</keyword>
<reference evidence="2" key="1">
    <citation type="journal article" date="2019" name="Int. J. Syst. Evol. Microbiol.">
        <title>The Global Catalogue of Microorganisms (GCM) 10K type strain sequencing project: providing services to taxonomists for standard genome sequencing and annotation.</title>
        <authorList>
            <consortium name="The Broad Institute Genomics Platform"/>
            <consortium name="The Broad Institute Genome Sequencing Center for Infectious Disease"/>
            <person name="Wu L."/>
            <person name="Ma J."/>
        </authorList>
    </citation>
    <scope>NUCLEOTIDE SEQUENCE [LARGE SCALE GENOMIC DNA]</scope>
    <source>
        <strain evidence="2">NBRC 102520</strain>
    </source>
</reference>
<organism evidence="1 2">
    <name type="scientific">Bradyrhizobium iriomotense</name>
    <dbReference type="NCBI Taxonomy" id="441950"/>
    <lineage>
        <taxon>Bacteria</taxon>
        <taxon>Pseudomonadati</taxon>
        <taxon>Pseudomonadota</taxon>
        <taxon>Alphaproteobacteria</taxon>
        <taxon>Hyphomicrobiales</taxon>
        <taxon>Nitrobacteraceae</taxon>
        <taxon>Bradyrhizobium</taxon>
    </lineage>
</organism>
<protein>
    <submittedName>
        <fullName evidence="1">Uncharacterized protein</fullName>
    </submittedName>
</protein>
<sequence length="59" mass="6331">MVKSLNADEFAKQAAAPLQPVVDFNAAANVKQPTMPANTPPSSPQVRKALGIEQLWKQS</sequence>
<name>A0ABQ6BAC6_9BRAD</name>
<evidence type="ECO:0000313" key="1">
    <source>
        <dbReference type="EMBL" id="GLR91314.1"/>
    </source>
</evidence>
<dbReference type="EMBL" id="BSOW01000045">
    <property type="protein sequence ID" value="GLR91314.1"/>
    <property type="molecule type" value="Genomic_DNA"/>
</dbReference>
<comment type="caution">
    <text evidence="1">The sequence shown here is derived from an EMBL/GenBank/DDBJ whole genome shotgun (WGS) entry which is preliminary data.</text>
</comment>
<gene>
    <name evidence="1" type="ORF">GCM10007857_80310</name>
</gene>
<dbReference type="Proteomes" id="UP001156905">
    <property type="component" value="Unassembled WGS sequence"/>
</dbReference>
<dbReference type="RefSeq" id="WP_284274610.1">
    <property type="nucleotide sequence ID" value="NZ_BSOW01000045.1"/>
</dbReference>
<evidence type="ECO:0000313" key="2">
    <source>
        <dbReference type="Proteomes" id="UP001156905"/>
    </source>
</evidence>